<dbReference type="InterPro" id="IPR002925">
    <property type="entry name" value="Dienelactn_hydro"/>
</dbReference>
<keyword evidence="6" id="KW-1185">Reference proteome</keyword>
<dbReference type="GO" id="GO:0016787">
    <property type="term" value="F:hydrolase activity"/>
    <property type="evidence" value="ECO:0007669"/>
    <property type="project" value="InterPro"/>
</dbReference>
<proteinExistence type="inferred from homology"/>
<evidence type="ECO:0000256" key="1">
    <source>
        <dbReference type="ARBA" id="ARBA00008645"/>
    </source>
</evidence>
<dbReference type="Gene3D" id="3.40.50.1820">
    <property type="entry name" value="alpha/beta hydrolase"/>
    <property type="match status" value="1"/>
</dbReference>
<dbReference type="AlphaFoldDB" id="A0A1M7PQM6"/>
<dbReference type="PANTHER" id="PTHR22946">
    <property type="entry name" value="DIENELACTONE HYDROLASE DOMAIN-CONTAINING PROTEIN-RELATED"/>
    <property type="match status" value="1"/>
</dbReference>
<sequence length="502" mass="53899">MSTRRRAQRGARLSAVTALTLLILIPAAAGTAGAAPRASGPAGDADVCTVAAPDAVPGTPAWTERELTNLQCSSQGSKDYNASPAYQKAFADLQAAWSGDEGRAVISGLVVGDPLRYPPVYWDDKRGQYEHVWIDIPNRGRISAEIFAPLADPSKRLKADRPPYPAVLIEHGGRGLKEPHWQDAEVLAEAGYVVLSIDVPGGAGGSISPTVAPAEPMALHAARHALDYLLSAPGKPTATGQVNPWHALVDERKVATLGQSLGAITTSYLAQVDPRVDTAVAYDSCEYRLDALGNTGPDPTSNTNTGGGCRTSPRPLLPEQLRTPRLAIQADYYNSNDVPRTQAPDPHHKDEYHRALVAKDIESMHVSLRAGQHNETAFARPGNTNQTRYGLAAHHYYTIAWLDYQLKGDRPRQKVDACRRLTAEVFDKSADVYEIGSGSFDPARAEKAGDVLAGNVPWTVGGLPVDDRLSFYFASGYHLGNGTVRNDDMRNDDGAANCAKLL</sequence>
<organism evidence="5 6">
    <name type="scientific">Cryptosporangium aurantiacum</name>
    <dbReference type="NCBI Taxonomy" id="134849"/>
    <lineage>
        <taxon>Bacteria</taxon>
        <taxon>Bacillati</taxon>
        <taxon>Actinomycetota</taxon>
        <taxon>Actinomycetes</taxon>
        <taxon>Cryptosporangiales</taxon>
        <taxon>Cryptosporangiaceae</taxon>
        <taxon>Cryptosporangium</taxon>
    </lineage>
</organism>
<feature type="chain" id="PRO_5009928717" description="Dienelactone hydrolase domain-containing protein" evidence="3">
    <location>
        <begin position="35"/>
        <end position="502"/>
    </location>
</feature>
<reference evidence="5 6" key="1">
    <citation type="submission" date="2016-11" db="EMBL/GenBank/DDBJ databases">
        <authorList>
            <person name="Jaros S."/>
            <person name="Januszkiewicz K."/>
            <person name="Wedrychowicz H."/>
        </authorList>
    </citation>
    <scope>NUCLEOTIDE SEQUENCE [LARGE SCALE GENOMIC DNA]</scope>
    <source>
        <strain evidence="5 6">DSM 46144</strain>
    </source>
</reference>
<dbReference type="InterPro" id="IPR029058">
    <property type="entry name" value="AB_hydrolase_fold"/>
</dbReference>
<evidence type="ECO:0000313" key="5">
    <source>
        <dbReference type="EMBL" id="SHN19646.1"/>
    </source>
</evidence>
<keyword evidence="3" id="KW-0732">Signal</keyword>
<feature type="signal peptide" evidence="3">
    <location>
        <begin position="1"/>
        <end position="34"/>
    </location>
</feature>
<feature type="region of interest" description="Disordered" evidence="2">
    <location>
        <begin position="292"/>
        <end position="317"/>
    </location>
</feature>
<name>A0A1M7PQM6_9ACTN</name>
<evidence type="ECO:0000259" key="4">
    <source>
        <dbReference type="Pfam" id="PF01738"/>
    </source>
</evidence>
<evidence type="ECO:0000313" key="6">
    <source>
        <dbReference type="Proteomes" id="UP000184440"/>
    </source>
</evidence>
<dbReference type="STRING" id="134849.SAMN05443668_103587"/>
<evidence type="ECO:0000256" key="3">
    <source>
        <dbReference type="SAM" id="SignalP"/>
    </source>
</evidence>
<dbReference type="Pfam" id="PF01738">
    <property type="entry name" value="DLH"/>
    <property type="match status" value="1"/>
</dbReference>
<dbReference type="InterPro" id="IPR050261">
    <property type="entry name" value="FrsA_esterase"/>
</dbReference>
<evidence type="ECO:0000256" key="2">
    <source>
        <dbReference type="SAM" id="MobiDB-lite"/>
    </source>
</evidence>
<dbReference type="OrthoDB" id="3208682at2"/>
<dbReference type="Proteomes" id="UP000184440">
    <property type="component" value="Unassembled WGS sequence"/>
</dbReference>
<feature type="domain" description="Dienelactone hydrolase" evidence="4">
    <location>
        <begin position="160"/>
        <end position="282"/>
    </location>
</feature>
<protein>
    <recommendedName>
        <fullName evidence="4">Dienelactone hydrolase domain-containing protein</fullName>
    </recommendedName>
</protein>
<dbReference type="PANTHER" id="PTHR22946:SF0">
    <property type="entry name" value="DIENELACTONE HYDROLASE DOMAIN-CONTAINING PROTEIN"/>
    <property type="match status" value="1"/>
</dbReference>
<gene>
    <name evidence="5" type="ORF">SAMN05443668_103587</name>
</gene>
<dbReference type="SUPFAM" id="SSF53474">
    <property type="entry name" value="alpha/beta-Hydrolases"/>
    <property type="match status" value="1"/>
</dbReference>
<comment type="similarity">
    <text evidence="1">Belongs to the AB hydrolase superfamily.</text>
</comment>
<accession>A0A1M7PQM6</accession>
<dbReference type="EMBL" id="FRCS01000003">
    <property type="protein sequence ID" value="SHN19646.1"/>
    <property type="molecule type" value="Genomic_DNA"/>
</dbReference>